<proteinExistence type="predicted"/>
<dbReference type="PANTHER" id="PTHR24251:SF41">
    <property type="entry name" value="DELETED IN MALIGNANT BRAIN TUMORS 1 PROTEIN-LIKE"/>
    <property type="match status" value="1"/>
</dbReference>
<name>A0A3Q0RSD3_AMPCI</name>
<dbReference type="InterPro" id="IPR000859">
    <property type="entry name" value="CUB_dom"/>
</dbReference>
<keyword evidence="2 3" id="KW-1015">Disulfide bond</keyword>
<dbReference type="SMART" id="SM00042">
    <property type="entry name" value="CUB"/>
    <property type="match status" value="1"/>
</dbReference>
<dbReference type="FunFam" id="2.60.120.290:FF:000013">
    <property type="entry name" value="Membrane frizzled-related protein"/>
    <property type="match status" value="1"/>
</dbReference>
<evidence type="ECO:0000256" key="3">
    <source>
        <dbReference type="PROSITE-ProRule" id="PRU00059"/>
    </source>
</evidence>
<protein>
    <recommendedName>
        <fullName evidence="5">CUB domain-containing protein</fullName>
    </recommendedName>
</protein>
<dbReference type="InterPro" id="IPR035914">
    <property type="entry name" value="Sperma_CUB_dom_sf"/>
</dbReference>
<feature type="domain" description="CUB" evidence="5">
    <location>
        <begin position="15"/>
        <end position="124"/>
    </location>
</feature>
<evidence type="ECO:0000256" key="4">
    <source>
        <dbReference type="SAM" id="SignalP"/>
    </source>
</evidence>
<evidence type="ECO:0000256" key="2">
    <source>
        <dbReference type="ARBA" id="ARBA00023157"/>
    </source>
</evidence>
<dbReference type="PANTHER" id="PTHR24251">
    <property type="entry name" value="OVOCHYMASE-RELATED"/>
    <property type="match status" value="1"/>
</dbReference>
<dbReference type="PROSITE" id="PS01180">
    <property type="entry name" value="CUB"/>
    <property type="match status" value="1"/>
</dbReference>
<dbReference type="SUPFAM" id="SSF49854">
    <property type="entry name" value="Spermadhesin, CUB domain"/>
    <property type="match status" value="1"/>
</dbReference>
<reference evidence="6" key="1">
    <citation type="submission" date="2025-08" db="UniProtKB">
        <authorList>
            <consortium name="Ensembl"/>
        </authorList>
    </citation>
    <scope>IDENTIFICATION</scope>
</reference>
<sequence>MAAGIWLLYLFLLVCFTCMAPVLFWEITSPCYPERYPNSQSCKWIMQAPTGFIIQLSFLDFDLEEAQGCIYDRVVVNTGNTEVKFCGLTANGLTLNSTGNEMTLSFTADFSVQKKGFKVCAQYTPVNLQ</sequence>
<dbReference type="Gene3D" id="2.60.120.290">
    <property type="entry name" value="Spermadhesin, CUB domain"/>
    <property type="match status" value="1"/>
</dbReference>
<feature type="disulfide bond" evidence="3">
    <location>
        <begin position="15"/>
        <end position="42"/>
    </location>
</feature>
<evidence type="ECO:0000313" key="7">
    <source>
        <dbReference type="Proteomes" id="UP000261340"/>
    </source>
</evidence>
<keyword evidence="7" id="KW-1185">Reference proteome</keyword>
<dbReference type="OMA" id="WEITSPC"/>
<evidence type="ECO:0000313" key="6">
    <source>
        <dbReference type="Ensembl" id="ENSACIP00000013287.1"/>
    </source>
</evidence>
<dbReference type="AlphaFoldDB" id="A0A3Q0RSD3"/>
<reference evidence="6" key="2">
    <citation type="submission" date="2025-09" db="UniProtKB">
        <authorList>
            <consortium name="Ensembl"/>
        </authorList>
    </citation>
    <scope>IDENTIFICATION</scope>
</reference>
<feature type="chain" id="PRO_5018748087" description="CUB domain-containing protein" evidence="4">
    <location>
        <begin position="25"/>
        <end position="129"/>
    </location>
</feature>
<keyword evidence="1" id="KW-0677">Repeat</keyword>
<dbReference type="GeneTree" id="ENSGT00940000178007"/>
<keyword evidence="4" id="KW-0732">Signal</keyword>
<feature type="signal peptide" evidence="4">
    <location>
        <begin position="1"/>
        <end position="24"/>
    </location>
</feature>
<evidence type="ECO:0000256" key="1">
    <source>
        <dbReference type="ARBA" id="ARBA00022737"/>
    </source>
</evidence>
<dbReference type="Ensembl" id="ENSACIT00000013653.1">
    <property type="protein sequence ID" value="ENSACIP00000013287.1"/>
    <property type="gene ID" value="ENSACIG00000010348.1"/>
</dbReference>
<organism evidence="6 7">
    <name type="scientific">Amphilophus citrinellus</name>
    <name type="common">Midas cichlid</name>
    <name type="synonym">Cichlasoma citrinellum</name>
    <dbReference type="NCBI Taxonomy" id="61819"/>
    <lineage>
        <taxon>Eukaryota</taxon>
        <taxon>Metazoa</taxon>
        <taxon>Chordata</taxon>
        <taxon>Craniata</taxon>
        <taxon>Vertebrata</taxon>
        <taxon>Euteleostomi</taxon>
        <taxon>Actinopterygii</taxon>
        <taxon>Neopterygii</taxon>
        <taxon>Teleostei</taxon>
        <taxon>Neoteleostei</taxon>
        <taxon>Acanthomorphata</taxon>
        <taxon>Ovalentaria</taxon>
        <taxon>Cichlomorphae</taxon>
        <taxon>Cichliformes</taxon>
        <taxon>Cichlidae</taxon>
        <taxon>New World cichlids</taxon>
        <taxon>Cichlasomatinae</taxon>
        <taxon>Heroini</taxon>
        <taxon>Amphilophus</taxon>
    </lineage>
</organism>
<evidence type="ECO:0000259" key="5">
    <source>
        <dbReference type="PROSITE" id="PS01180"/>
    </source>
</evidence>
<dbReference type="Proteomes" id="UP000261340">
    <property type="component" value="Unplaced"/>
</dbReference>
<dbReference type="Pfam" id="PF00431">
    <property type="entry name" value="CUB"/>
    <property type="match status" value="1"/>
</dbReference>
<feature type="disulfide bond" evidence="3">
    <location>
        <begin position="69"/>
        <end position="86"/>
    </location>
</feature>
<dbReference type="CDD" id="cd00041">
    <property type="entry name" value="CUB"/>
    <property type="match status" value="1"/>
</dbReference>
<accession>A0A3Q0RSD3</accession>
<dbReference type="STRING" id="61819.ENSACIP00000013287"/>